<feature type="region of interest" description="Disordered" evidence="1">
    <location>
        <begin position="76"/>
        <end position="122"/>
    </location>
</feature>
<gene>
    <name evidence="2" type="ORF">ELS20_01555</name>
</gene>
<accession>A0A482T6H2</accession>
<feature type="non-terminal residue" evidence="2">
    <location>
        <position position="140"/>
    </location>
</feature>
<evidence type="ECO:0000313" key="2">
    <source>
        <dbReference type="EMBL" id="RYJ11461.1"/>
    </source>
</evidence>
<evidence type="ECO:0000313" key="3">
    <source>
        <dbReference type="Proteomes" id="UP000293535"/>
    </source>
</evidence>
<keyword evidence="2" id="KW-0436">Ligase</keyword>
<protein>
    <submittedName>
        <fullName evidence="2">Glutamate--tRNA ligase</fullName>
    </submittedName>
</protein>
<dbReference type="GO" id="GO:0016874">
    <property type="term" value="F:ligase activity"/>
    <property type="evidence" value="ECO:0007669"/>
    <property type="project" value="UniProtKB-KW"/>
</dbReference>
<dbReference type="SUPFAM" id="SSF52374">
    <property type="entry name" value="Nucleotidylyl transferase"/>
    <property type="match status" value="1"/>
</dbReference>
<dbReference type="InterPro" id="IPR014729">
    <property type="entry name" value="Rossmann-like_a/b/a_fold"/>
</dbReference>
<evidence type="ECO:0000256" key="1">
    <source>
        <dbReference type="SAM" id="MobiDB-lite"/>
    </source>
</evidence>
<dbReference type="AlphaFoldDB" id="A0A482T6H2"/>
<name>A0A482T6H2_HALHI</name>
<sequence>MDDELRDRITEAAETNALLNAVKHDSEAQVGAIMGPLMGENPEFREYGDEIPGVIAPVVERVNGMDAEERRERLAELAPDKLEELESEDEGEDHPLPDLPNADEYDTVRMRVAPNPNGPWHIGHARMAAVVGTYKERYDG</sequence>
<dbReference type="Gene3D" id="3.40.50.620">
    <property type="entry name" value="HUPs"/>
    <property type="match status" value="1"/>
</dbReference>
<proteinExistence type="predicted"/>
<organism evidence="2 3">
    <name type="scientific">Haloarcula hispanica</name>
    <dbReference type="NCBI Taxonomy" id="51589"/>
    <lineage>
        <taxon>Archaea</taxon>
        <taxon>Methanobacteriati</taxon>
        <taxon>Methanobacteriota</taxon>
        <taxon>Stenosarchaea group</taxon>
        <taxon>Halobacteria</taxon>
        <taxon>Halobacteriales</taxon>
        <taxon>Haloarculaceae</taxon>
        <taxon>Haloarcula</taxon>
    </lineage>
</organism>
<comment type="caution">
    <text evidence="2">The sequence shown here is derived from an EMBL/GenBank/DDBJ whole genome shotgun (WGS) entry which is preliminary data.</text>
</comment>
<reference evidence="2 3" key="1">
    <citation type="submission" date="2018-12" db="EMBL/GenBank/DDBJ databases">
        <title>Draft genome sequence of Haloarcula hispinica strain 18.1, an halophilic archaeon isolated from Chott El Jerid of Southern Tunisia.</title>
        <authorList>
            <person name="Najjari A."/>
            <person name="Ben Dhia O."/>
            <person name="Ferjani R."/>
            <person name="Mahjoubi M."/>
            <person name="Sghaier H."/>
            <person name="Elshahed M."/>
            <person name="Ouzari H.I."/>
            <person name="Cherid A."/>
            <person name="Youssef N."/>
        </authorList>
    </citation>
    <scope>NUCLEOTIDE SEQUENCE [LARGE SCALE GENOMIC DNA]</scope>
    <source>
        <strain evidence="2 3">18.1</strain>
    </source>
</reference>
<dbReference type="EMBL" id="RZIG01000002">
    <property type="protein sequence ID" value="RYJ11461.1"/>
    <property type="molecule type" value="Genomic_DNA"/>
</dbReference>
<dbReference type="Proteomes" id="UP000293535">
    <property type="component" value="Unassembled WGS sequence"/>
</dbReference>